<comment type="function">
    <text evidence="7">Catalyzes the synthesis of 5,6-dihydrouridine (D), a modified base found in the D-loop of most tRNAs, via the reduction of the C5-C6 double bond in target uridines.</text>
</comment>
<evidence type="ECO:0000256" key="8">
    <source>
        <dbReference type="PIRSR" id="PIRSR006621-1"/>
    </source>
</evidence>
<evidence type="ECO:0000256" key="2">
    <source>
        <dbReference type="ARBA" id="ARBA00022630"/>
    </source>
</evidence>
<dbReference type="EC" id="1.3.1.-" evidence="7"/>
<dbReference type="GO" id="GO:0003723">
    <property type="term" value="F:RNA binding"/>
    <property type="evidence" value="ECO:0007669"/>
    <property type="project" value="TreeGrafter"/>
</dbReference>
<dbReference type="SUPFAM" id="SSF51395">
    <property type="entry name" value="FMN-linked oxidoreductases"/>
    <property type="match status" value="1"/>
</dbReference>
<sequence>MKIYLAPMEGITGEVYRRAYHTFFEPMDKYFTPFLNPNPKGKFSRQEWNEILPENNEGMYTVPQILTNRAEDFIRLARQLKEFGYEEVNLNLGCPSKTVVNRKRGSGFLFYPDELNHFLAEVFDQLDMKISIKTRSGKYNQEEFEELLDIYNQYPLEELILHPRVQQDYYKNKPDWTTFAYACRNSKNPLVYNGDIFCAENYQIFHQKFPETECIMLGRGILMNPFLPAVIKGKSTFDTKKIATFCDHLLDAYIEKSPEEKNAVVKMKELWWYLGKNFKNSEEYLTQIRKSQTIREYRMAVECLLKECPYE</sequence>
<dbReference type="EMBL" id="CYXR01000034">
    <property type="protein sequence ID" value="CUN16175.1"/>
    <property type="molecule type" value="Genomic_DNA"/>
</dbReference>
<feature type="binding site" evidence="9">
    <location>
        <position position="133"/>
    </location>
    <ligand>
        <name>FMN</name>
        <dbReference type="ChEBI" id="CHEBI:58210"/>
    </ligand>
</feature>
<evidence type="ECO:0000313" key="12">
    <source>
        <dbReference type="Proteomes" id="UP000095727"/>
    </source>
</evidence>
<accession>A0A173UQA7</accession>
<evidence type="ECO:0000256" key="6">
    <source>
        <dbReference type="ARBA" id="ARBA00023002"/>
    </source>
</evidence>
<dbReference type="PANTHER" id="PTHR45846">
    <property type="entry name" value="TRNA-DIHYDROURIDINE(47) SYNTHASE [NAD(P)(+)]-LIKE"/>
    <property type="match status" value="1"/>
</dbReference>
<keyword evidence="5" id="KW-0521">NADP</keyword>
<comment type="cofactor">
    <cofactor evidence="1 7 9">
        <name>FMN</name>
        <dbReference type="ChEBI" id="CHEBI:58210"/>
    </cofactor>
</comment>
<dbReference type="GO" id="GO:0017150">
    <property type="term" value="F:tRNA dihydrouridine synthase activity"/>
    <property type="evidence" value="ECO:0007669"/>
    <property type="project" value="InterPro"/>
</dbReference>
<dbReference type="PIRSF" id="PIRSF006621">
    <property type="entry name" value="Dus"/>
    <property type="match status" value="1"/>
</dbReference>
<evidence type="ECO:0000259" key="10">
    <source>
        <dbReference type="Pfam" id="PF01207"/>
    </source>
</evidence>
<dbReference type="AlphaFoldDB" id="A0A173UQA7"/>
<evidence type="ECO:0000256" key="1">
    <source>
        <dbReference type="ARBA" id="ARBA00001917"/>
    </source>
</evidence>
<comment type="similarity">
    <text evidence="7">Belongs to the dus family.</text>
</comment>
<evidence type="ECO:0000256" key="7">
    <source>
        <dbReference type="PIRNR" id="PIRNR006621"/>
    </source>
</evidence>
<reference evidence="11 12" key="1">
    <citation type="submission" date="2015-09" db="EMBL/GenBank/DDBJ databases">
        <authorList>
            <consortium name="Pathogen Informatics"/>
        </authorList>
    </citation>
    <scope>NUCLEOTIDE SEQUENCE [LARGE SCALE GENOMIC DNA]</scope>
    <source>
        <strain evidence="11 12">2789STDY5834962</strain>
    </source>
</reference>
<feature type="binding site" evidence="9">
    <location>
        <position position="162"/>
    </location>
    <ligand>
        <name>FMN</name>
        <dbReference type="ChEBI" id="CHEBI:58210"/>
    </ligand>
</feature>
<proteinExistence type="inferred from homology"/>
<keyword evidence="2 7" id="KW-0285">Flavoprotein</keyword>
<keyword evidence="6 7" id="KW-0560">Oxidoreductase</keyword>
<feature type="binding site" evidence="9">
    <location>
        <position position="64"/>
    </location>
    <ligand>
        <name>FMN</name>
        <dbReference type="ChEBI" id="CHEBI:58210"/>
    </ligand>
</feature>
<keyword evidence="9" id="KW-0547">Nucleotide-binding</keyword>
<dbReference type="PANTHER" id="PTHR45846:SF1">
    <property type="entry name" value="TRNA-DIHYDROURIDINE(47) SYNTHASE [NAD(P)(+)]-LIKE"/>
    <property type="match status" value="1"/>
</dbReference>
<feature type="domain" description="DUS-like FMN-binding" evidence="10">
    <location>
        <begin position="5"/>
        <end position="301"/>
    </location>
</feature>
<protein>
    <recommendedName>
        <fullName evidence="7">tRNA-dihydrouridine synthase</fullName>
        <ecNumber evidence="7">1.3.1.-</ecNumber>
    </recommendedName>
</protein>
<dbReference type="InterPro" id="IPR013785">
    <property type="entry name" value="Aldolase_TIM"/>
</dbReference>
<gene>
    <name evidence="11" type="primary">dus_2</name>
    <name evidence="11" type="ORF">ERS852574_03089</name>
</gene>
<organism evidence="11 12">
    <name type="scientific">Coprococcus comes</name>
    <dbReference type="NCBI Taxonomy" id="410072"/>
    <lineage>
        <taxon>Bacteria</taxon>
        <taxon>Bacillati</taxon>
        <taxon>Bacillota</taxon>
        <taxon>Clostridia</taxon>
        <taxon>Lachnospirales</taxon>
        <taxon>Lachnospiraceae</taxon>
        <taxon>Coprococcus</taxon>
    </lineage>
</organism>
<dbReference type="InterPro" id="IPR018517">
    <property type="entry name" value="tRNA_hU_synthase_CS"/>
</dbReference>
<dbReference type="Pfam" id="PF01207">
    <property type="entry name" value="Dus"/>
    <property type="match status" value="1"/>
</dbReference>
<keyword evidence="4 7" id="KW-0819">tRNA processing</keyword>
<dbReference type="InterPro" id="IPR001269">
    <property type="entry name" value="DUS_fam"/>
</dbReference>
<evidence type="ECO:0000256" key="9">
    <source>
        <dbReference type="PIRSR" id="PIRSR006621-2"/>
    </source>
</evidence>
<evidence type="ECO:0000256" key="5">
    <source>
        <dbReference type="ARBA" id="ARBA00022857"/>
    </source>
</evidence>
<dbReference type="InterPro" id="IPR035587">
    <property type="entry name" value="DUS-like_FMN-bd"/>
</dbReference>
<name>A0A173UQA7_9FIRM</name>
<keyword evidence="3 7" id="KW-0288">FMN</keyword>
<dbReference type="GO" id="GO:0050660">
    <property type="term" value="F:flavin adenine dinucleotide binding"/>
    <property type="evidence" value="ECO:0007669"/>
    <property type="project" value="InterPro"/>
</dbReference>
<dbReference type="Gene3D" id="3.20.20.70">
    <property type="entry name" value="Aldolase class I"/>
    <property type="match status" value="1"/>
</dbReference>
<dbReference type="RefSeq" id="WP_055158494.1">
    <property type="nucleotide sequence ID" value="NZ_CYXR01000034.1"/>
</dbReference>
<dbReference type="PROSITE" id="PS01136">
    <property type="entry name" value="UPF0034"/>
    <property type="match status" value="1"/>
</dbReference>
<evidence type="ECO:0000256" key="3">
    <source>
        <dbReference type="ARBA" id="ARBA00022643"/>
    </source>
</evidence>
<evidence type="ECO:0000256" key="4">
    <source>
        <dbReference type="ARBA" id="ARBA00022694"/>
    </source>
</evidence>
<dbReference type="Proteomes" id="UP000095727">
    <property type="component" value="Unassembled WGS sequence"/>
</dbReference>
<feature type="active site" description="Proton donor" evidence="8">
    <location>
        <position position="94"/>
    </location>
</feature>
<evidence type="ECO:0000313" key="11">
    <source>
        <dbReference type="EMBL" id="CUN16175.1"/>
    </source>
</evidence>
<feature type="binding site" evidence="9">
    <location>
        <begin position="218"/>
        <end position="219"/>
    </location>
    <ligand>
        <name>FMN</name>
        <dbReference type="ChEBI" id="CHEBI:58210"/>
    </ligand>
</feature>
<dbReference type="CDD" id="cd02801">
    <property type="entry name" value="DUS_like_FMN"/>
    <property type="match status" value="1"/>
</dbReference>